<dbReference type="InterPro" id="IPR050103">
    <property type="entry name" value="Class-III_PLP-dep_AT"/>
</dbReference>
<evidence type="ECO:0000256" key="9">
    <source>
        <dbReference type="ARBA" id="ARBA00022898"/>
    </source>
</evidence>
<evidence type="ECO:0000256" key="13">
    <source>
        <dbReference type="ARBA" id="ARBA00031787"/>
    </source>
</evidence>
<dbReference type="PANTHER" id="PTHR11986:SF58">
    <property type="entry name" value="LEUCINE_METHIONINE RACEMASE"/>
    <property type="match status" value="1"/>
</dbReference>
<dbReference type="EMBL" id="JAGGLG010000005">
    <property type="protein sequence ID" value="MBP2017537.1"/>
    <property type="molecule type" value="Genomic_DNA"/>
</dbReference>
<comment type="similarity">
    <text evidence="4 16">Belongs to the class-III pyridoxal-phosphate-dependent aminotransferase family.</text>
</comment>
<name>A0ABS4JPR6_9FIRM</name>
<accession>A0ABS4JPR6</accession>
<dbReference type="EC" id="2.6.1.19" evidence="6"/>
<dbReference type="Proteomes" id="UP001519289">
    <property type="component" value="Unassembled WGS sequence"/>
</dbReference>
<evidence type="ECO:0000256" key="10">
    <source>
        <dbReference type="ARBA" id="ARBA00029760"/>
    </source>
</evidence>
<evidence type="ECO:0000313" key="18">
    <source>
        <dbReference type="Proteomes" id="UP001519289"/>
    </source>
</evidence>
<evidence type="ECO:0000256" key="14">
    <source>
        <dbReference type="ARBA" id="ARBA00048021"/>
    </source>
</evidence>
<dbReference type="Gene3D" id="3.90.1150.10">
    <property type="entry name" value="Aspartate Aminotransferase, domain 1"/>
    <property type="match status" value="1"/>
</dbReference>
<evidence type="ECO:0000256" key="11">
    <source>
        <dbReference type="ARBA" id="ARBA00030204"/>
    </source>
</evidence>
<keyword evidence="9 16" id="KW-0663">Pyridoxal phosphate</keyword>
<dbReference type="PROSITE" id="PS00600">
    <property type="entry name" value="AA_TRANSFER_CLASS_3"/>
    <property type="match status" value="1"/>
</dbReference>
<proteinExistence type="inferred from homology"/>
<organism evidence="17 18">
    <name type="scientific">Symbiobacterium terraclitae</name>
    <dbReference type="NCBI Taxonomy" id="557451"/>
    <lineage>
        <taxon>Bacteria</taxon>
        <taxon>Bacillati</taxon>
        <taxon>Bacillota</taxon>
        <taxon>Clostridia</taxon>
        <taxon>Eubacteriales</taxon>
        <taxon>Symbiobacteriaceae</taxon>
        <taxon>Symbiobacterium</taxon>
    </lineage>
</organism>
<comment type="catalytic activity">
    <reaction evidence="14">
        <text>4-aminobutanoate + 2-oxoglutarate = succinate semialdehyde + L-glutamate</text>
        <dbReference type="Rhea" id="RHEA:23352"/>
        <dbReference type="ChEBI" id="CHEBI:16810"/>
        <dbReference type="ChEBI" id="CHEBI:29985"/>
        <dbReference type="ChEBI" id="CHEBI:57706"/>
        <dbReference type="ChEBI" id="CHEBI:59888"/>
        <dbReference type="EC" id="2.6.1.19"/>
    </reaction>
</comment>
<evidence type="ECO:0000256" key="4">
    <source>
        <dbReference type="ARBA" id="ARBA00008954"/>
    </source>
</evidence>
<keyword evidence="18" id="KW-1185">Reference proteome</keyword>
<dbReference type="InterPro" id="IPR004632">
    <property type="entry name" value="4NH2But_aminotransferase_bac"/>
</dbReference>
<dbReference type="Pfam" id="PF00202">
    <property type="entry name" value="Aminotran_3"/>
    <property type="match status" value="1"/>
</dbReference>
<evidence type="ECO:0000256" key="8">
    <source>
        <dbReference type="ARBA" id="ARBA00022679"/>
    </source>
</evidence>
<dbReference type="NCBIfam" id="TIGR00700">
    <property type="entry name" value="GABAtrnsam"/>
    <property type="match status" value="1"/>
</dbReference>
<dbReference type="InterPro" id="IPR015421">
    <property type="entry name" value="PyrdxlP-dep_Trfase_major"/>
</dbReference>
<keyword evidence="7 17" id="KW-0032">Aminotransferase</keyword>
<protein>
    <recommendedName>
        <fullName evidence="12">(S)-3-amino-2-methylpropionate transaminase</fullName>
        <ecNumber evidence="6">2.6.1.19</ecNumber>
        <ecNumber evidence="5">2.6.1.22</ecNumber>
    </recommendedName>
    <alternativeName>
        <fullName evidence="13">GABA aminotransferase</fullName>
    </alternativeName>
    <alternativeName>
        <fullName evidence="11">Gamma-amino-N-butyrate transaminase</fullName>
    </alternativeName>
    <alternativeName>
        <fullName evidence="15">Glutamate:succinic semialdehyde transaminase</fullName>
    </alternativeName>
    <alternativeName>
        <fullName evidence="10">L-AIBAT</fullName>
    </alternativeName>
</protein>
<evidence type="ECO:0000256" key="5">
    <source>
        <dbReference type="ARBA" id="ARBA00012876"/>
    </source>
</evidence>
<dbReference type="GO" id="GO:0047298">
    <property type="term" value="F:(S)-3-amino-2-methylpropionate transaminase activity"/>
    <property type="evidence" value="ECO:0007669"/>
    <property type="project" value="UniProtKB-EC"/>
</dbReference>
<dbReference type="Gene3D" id="3.40.640.10">
    <property type="entry name" value="Type I PLP-dependent aspartate aminotransferase-like (Major domain)"/>
    <property type="match status" value="1"/>
</dbReference>
<dbReference type="InterPro" id="IPR005814">
    <property type="entry name" value="Aminotrans_3"/>
</dbReference>
<dbReference type="InterPro" id="IPR049704">
    <property type="entry name" value="Aminotrans_3_PPA_site"/>
</dbReference>
<evidence type="ECO:0000256" key="2">
    <source>
        <dbReference type="ARBA" id="ARBA00001933"/>
    </source>
</evidence>
<dbReference type="InterPro" id="IPR015422">
    <property type="entry name" value="PyrdxlP-dep_Trfase_small"/>
</dbReference>
<dbReference type="RefSeq" id="WP_209465679.1">
    <property type="nucleotide sequence ID" value="NZ_JAGGLG010000005.1"/>
</dbReference>
<evidence type="ECO:0000256" key="1">
    <source>
        <dbReference type="ARBA" id="ARBA00001750"/>
    </source>
</evidence>
<evidence type="ECO:0000256" key="6">
    <source>
        <dbReference type="ARBA" id="ARBA00012912"/>
    </source>
</evidence>
<comment type="pathway">
    <text evidence="3">Amino-acid degradation; 4-aminobutanoate degradation.</text>
</comment>
<dbReference type="GO" id="GO:0034386">
    <property type="term" value="F:4-aminobutyrate:2-oxoglutarate transaminase activity"/>
    <property type="evidence" value="ECO:0007669"/>
    <property type="project" value="UniProtKB-EC"/>
</dbReference>
<evidence type="ECO:0000256" key="16">
    <source>
        <dbReference type="RuleBase" id="RU003560"/>
    </source>
</evidence>
<dbReference type="InterPro" id="IPR015424">
    <property type="entry name" value="PyrdxlP-dep_Trfase"/>
</dbReference>
<comment type="catalytic activity">
    <reaction evidence="1">
        <text>(S)-3-amino-2-methylpropanoate + 2-oxoglutarate = 2-methyl-3-oxopropanoate + L-glutamate</text>
        <dbReference type="Rhea" id="RHEA:13993"/>
        <dbReference type="ChEBI" id="CHEBI:16810"/>
        <dbReference type="ChEBI" id="CHEBI:29985"/>
        <dbReference type="ChEBI" id="CHEBI:57700"/>
        <dbReference type="ChEBI" id="CHEBI:58655"/>
        <dbReference type="EC" id="2.6.1.22"/>
    </reaction>
</comment>
<sequence>MEQTTRHVRLVTAIPGPRSRELMARKERVVADALSIHVPVAIQEGHGALVTDVDGNVFIDLAGGLGCMNVGHSHPRVVAAIQECAARFTHTDFSVIMYESYVRLAERLVAKAPGDFPKKACFFNAGAEAVENAVKIARKYTGRRAIIALEGAFHGRTNLAMALTSKVKPYKEGFGPFAPEIYRVPAPYTYRRPVGMSEAEYVRYCGDALERALTTQVAPEEVAAIILEPVQGEGGFVPLHPDYLARVSQLAKRHGFLVIADEIQSGFGRSGTFFACEQLGLVPDLICVGKSLAAGMPLSGVIGRAEVMDAPGDSTIGGTYVGNPVACAAANAVLDVMEEEGLADRARAIGDLLRRRFRDLAVQLESIPGSGLQVGEIRGLGAMVGVELVTDRATREPATRAAGEVVTRAWQRGVVAVKCGIYGNTLRMLVPLVITDEQLNEALDILAQICVEIARGE</sequence>
<evidence type="ECO:0000256" key="12">
    <source>
        <dbReference type="ARBA" id="ARBA00030857"/>
    </source>
</evidence>
<comment type="cofactor">
    <cofactor evidence="2">
        <name>pyridoxal 5'-phosphate</name>
        <dbReference type="ChEBI" id="CHEBI:597326"/>
    </cofactor>
</comment>
<dbReference type="CDD" id="cd00610">
    <property type="entry name" value="OAT_like"/>
    <property type="match status" value="1"/>
</dbReference>
<evidence type="ECO:0000313" key="17">
    <source>
        <dbReference type="EMBL" id="MBP2017537.1"/>
    </source>
</evidence>
<dbReference type="SUPFAM" id="SSF53383">
    <property type="entry name" value="PLP-dependent transferases"/>
    <property type="match status" value="1"/>
</dbReference>
<evidence type="ECO:0000256" key="3">
    <source>
        <dbReference type="ARBA" id="ARBA00005176"/>
    </source>
</evidence>
<dbReference type="PANTHER" id="PTHR11986">
    <property type="entry name" value="AMINOTRANSFERASE CLASS III"/>
    <property type="match status" value="1"/>
</dbReference>
<evidence type="ECO:0000256" key="7">
    <source>
        <dbReference type="ARBA" id="ARBA00022576"/>
    </source>
</evidence>
<evidence type="ECO:0000256" key="15">
    <source>
        <dbReference type="ARBA" id="ARBA00050054"/>
    </source>
</evidence>
<dbReference type="EC" id="2.6.1.22" evidence="5"/>
<reference evidence="17 18" key="1">
    <citation type="submission" date="2021-03" db="EMBL/GenBank/DDBJ databases">
        <title>Genomic Encyclopedia of Type Strains, Phase IV (KMG-IV): sequencing the most valuable type-strain genomes for metagenomic binning, comparative biology and taxonomic classification.</title>
        <authorList>
            <person name="Goeker M."/>
        </authorList>
    </citation>
    <scope>NUCLEOTIDE SEQUENCE [LARGE SCALE GENOMIC DNA]</scope>
    <source>
        <strain evidence="17 18">DSM 27138</strain>
    </source>
</reference>
<gene>
    <name evidence="17" type="ORF">J2Z79_000920</name>
</gene>
<comment type="caution">
    <text evidence="17">The sequence shown here is derived from an EMBL/GenBank/DDBJ whole genome shotgun (WGS) entry which is preliminary data.</text>
</comment>
<dbReference type="PIRSF" id="PIRSF000521">
    <property type="entry name" value="Transaminase_4ab_Lys_Orn"/>
    <property type="match status" value="1"/>
</dbReference>
<keyword evidence="8 17" id="KW-0808">Transferase</keyword>